<keyword evidence="5" id="KW-1185">Reference proteome</keyword>
<dbReference type="AlphaFoldDB" id="A0AAD4QX66"/>
<dbReference type="EMBL" id="JAKKPZ010000043">
    <property type="protein sequence ID" value="KAI1707074.1"/>
    <property type="molecule type" value="Genomic_DNA"/>
</dbReference>
<dbReference type="Gene3D" id="3.30.160.590">
    <property type="match status" value="1"/>
</dbReference>
<evidence type="ECO:0000259" key="3">
    <source>
        <dbReference type="PROSITE" id="PS50137"/>
    </source>
</evidence>
<dbReference type="GO" id="GO:0020037">
    <property type="term" value="F:heme binding"/>
    <property type="evidence" value="ECO:0007669"/>
    <property type="project" value="InterPro"/>
</dbReference>
<feature type="compositionally biased region" description="Polar residues" evidence="2">
    <location>
        <begin position="731"/>
        <end position="744"/>
    </location>
</feature>
<keyword evidence="1" id="KW-0694">RNA-binding</keyword>
<feature type="compositionally biased region" description="Polar residues" evidence="2">
    <location>
        <begin position="185"/>
        <end position="206"/>
    </location>
</feature>
<dbReference type="CDD" id="cd19868">
    <property type="entry name" value="DSRM_DGCR8_rpt2"/>
    <property type="match status" value="1"/>
</dbReference>
<name>A0AAD4QX66_9BILA</name>
<dbReference type="InterPro" id="IPR014720">
    <property type="entry name" value="dsRBD_dom"/>
</dbReference>
<organism evidence="4 5">
    <name type="scientific">Ditylenchus destructor</name>
    <dbReference type="NCBI Taxonomy" id="166010"/>
    <lineage>
        <taxon>Eukaryota</taxon>
        <taxon>Metazoa</taxon>
        <taxon>Ecdysozoa</taxon>
        <taxon>Nematoda</taxon>
        <taxon>Chromadorea</taxon>
        <taxon>Rhabditida</taxon>
        <taxon>Tylenchina</taxon>
        <taxon>Tylenchomorpha</taxon>
        <taxon>Sphaerularioidea</taxon>
        <taxon>Anguinidae</taxon>
        <taxon>Anguininae</taxon>
        <taxon>Ditylenchus</taxon>
    </lineage>
</organism>
<dbReference type="PANTHER" id="PTHR13482">
    <property type="entry name" value="MICRORNA PROCESSOR COMPLEX SUBUNIT DGCR8"/>
    <property type="match status" value="1"/>
</dbReference>
<gene>
    <name evidence="4" type="ORF">DdX_12665</name>
</gene>
<dbReference type="Proteomes" id="UP001201812">
    <property type="component" value="Unassembled WGS sequence"/>
</dbReference>
<dbReference type="SUPFAM" id="SSF54768">
    <property type="entry name" value="dsRNA-binding domain-like"/>
    <property type="match status" value="1"/>
</dbReference>
<dbReference type="InterPro" id="IPR001202">
    <property type="entry name" value="WW_dom"/>
</dbReference>
<feature type="region of interest" description="Disordered" evidence="2">
    <location>
        <begin position="33"/>
        <end position="63"/>
    </location>
</feature>
<proteinExistence type="predicted"/>
<dbReference type="InterPro" id="IPR040375">
    <property type="entry name" value="DGCR8"/>
</dbReference>
<dbReference type="GO" id="GO:0070878">
    <property type="term" value="F:primary miRNA binding"/>
    <property type="evidence" value="ECO:0007669"/>
    <property type="project" value="TreeGrafter"/>
</dbReference>
<reference evidence="4" key="1">
    <citation type="submission" date="2022-01" db="EMBL/GenBank/DDBJ databases">
        <title>Genome Sequence Resource for Two Populations of Ditylenchus destructor, the Migratory Endoparasitic Phytonematode.</title>
        <authorList>
            <person name="Zhang H."/>
            <person name="Lin R."/>
            <person name="Xie B."/>
        </authorList>
    </citation>
    <scope>NUCLEOTIDE SEQUENCE</scope>
    <source>
        <strain evidence="4">BazhouSP</strain>
    </source>
</reference>
<dbReference type="PANTHER" id="PTHR13482:SF3">
    <property type="entry name" value="MICROPROCESSOR COMPLEX SUBUNIT DGCR8"/>
    <property type="match status" value="1"/>
</dbReference>
<feature type="compositionally biased region" description="Basic and acidic residues" evidence="2">
    <location>
        <begin position="207"/>
        <end position="216"/>
    </location>
</feature>
<evidence type="ECO:0000256" key="2">
    <source>
        <dbReference type="SAM" id="MobiDB-lite"/>
    </source>
</evidence>
<dbReference type="FunFam" id="3.30.160.20:FF:000021">
    <property type="entry name" value="Microprocessor complex subunit DGCR8"/>
    <property type="match status" value="1"/>
</dbReference>
<evidence type="ECO:0000256" key="1">
    <source>
        <dbReference type="PROSITE-ProRule" id="PRU00266"/>
    </source>
</evidence>
<accession>A0AAD4QX66</accession>
<dbReference type="GO" id="GO:0003725">
    <property type="term" value="F:double-stranded RNA binding"/>
    <property type="evidence" value="ECO:0007669"/>
    <property type="project" value="TreeGrafter"/>
</dbReference>
<dbReference type="GO" id="GO:0042802">
    <property type="term" value="F:identical protein binding"/>
    <property type="evidence" value="ECO:0007669"/>
    <property type="project" value="InterPro"/>
</dbReference>
<protein>
    <submittedName>
        <fullName evidence="4">Microprocessor complex subunit DGCR8</fullName>
    </submittedName>
</protein>
<feature type="region of interest" description="Disordered" evidence="2">
    <location>
        <begin position="174"/>
        <end position="216"/>
    </location>
</feature>
<dbReference type="GO" id="GO:0031053">
    <property type="term" value="P:primary miRNA processing"/>
    <property type="evidence" value="ECO:0007669"/>
    <property type="project" value="InterPro"/>
</dbReference>
<comment type="caution">
    <text evidence="4">The sequence shown here is derived from an EMBL/GenBank/DDBJ whole genome shotgun (WGS) entry which is preliminary data.</text>
</comment>
<evidence type="ECO:0000313" key="5">
    <source>
        <dbReference type="Proteomes" id="UP001201812"/>
    </source>
</evidence>
<dbReference type="PROSITE" id="PS50137">
    <property type="entry name" value="DS_RBD"/>
    <property type="match status" value="1"/>
</dbReference>
<dbReference type="Gene3D" id="3.30.160.20">
    <property type="match status" value="1"/>
</dbReference>
<dbReference type="GO" id="GO:0070877">
    <property type="term" value="C:microprocessor complex"/>
    <property type="evidence" value="ECO:0007669"/>
    <property type="project" value="InterPro"/>
</dbReference>
<feature type="region of interest" description="Disordered" evidence="2">
    <location>
        <begin position="656"/>
        <end position="750"/>
    </location>
</feature>
<feature type="compositionally biased region" description="Low complexity" evidence="2">
    <location>
        <begin position="709"/>
        <end position="725"/>
    </location>
</feature>
<sequence>MSNGETDDLDDAMGTEDLARLLEAKKSILAELEMKRSDMTEEQNDIDSSSSYDSSDAEQIAEQDTECVEDIDELLERPVEESANLPSHKKLAKRLKRVLEYRGTDHFDVLPDGWVEVTHASGLPVYLHKPSRVCTFGRPYFLGPGSVRRHRVPESAIPCYFQKKLLRENEEELENSVKIEEPAENVTQNGEKANGEQPSTSTNIPDKSNDGGEKSDRSEILNKLLAPAVKITTAKDILKTQLSPDELYEYARKAFKVKNICVYRFHKWTDARNFYKDKKRCANERMAMLGISKDTLRPTLPGDVKLITVPSFDHASKPQQRGFYLNPRGKTSVSILHEFVQKVLKCTVKYDHSETRSSATPYHCVARLVVMNNPKDKSLSAVSVKERLAYLKAKCYASQSDTKPDINGQNPNADSIQSTIQDGVEYITLGDGYGNSIKLAKLTAARKAVENLIPGRIEFAEDGTGVVKSESNEAESTPSDNLEIFDHLPMNDTRIPELCTRCNQPSPYLILQECLKRSATFGDTEISSSTRRLRHQQHLFELKVGKHTVHVHCSNKREGKQKAAQQMIAKLHPNEKTWGAILRLYGYEAQQKHKEARKNKESIIKLQGEVRNQNEKGRRNGLEQNPMILEKLRSEMFKLSEKLVEKAAESNPEAIASQLVAPPVMQPAPETTSNGDKNMDSTGPEKSAESSGSPPTKKRKKVKKMPQASENEPQPSNSSNSTSMSAKCPFTDSSLDPSLISQTKNRPDQLGFTHLPVLNEAQLREMSARLAKMFPEKFGLPMPCLEL</sequence>
<feature type="domain" description="DRBM" evidence="3">
    <location>
        <begin position="331"/>
        <end position="454"/>
    </location>
</feature>
<evidence type="ECO:0000313" key="4">
    <source>
        <dbReference type="EMBL" id="KAI1707074.1"/>
    </source>
</evidence>
<dbReference type="Gene3D" id="2.20.70.10">
    <property type="match status" value="1"/>
</dbReference>
<dbReference type="SMART" id="SM00456">
    <property type="entry name" value="WW"/>
    <property type="match status" value="1"/>
</dbReference>